<accession>A0A6N2KYH0</accession>
<reference evidence="2" key="1">
    <citation type="submission" date="2019-03" db="EMBL/GenBank/DDBJ databases">
        <authorList>
            <person name="Mank J."/>
            <person name="Almeida P."/>
        </authorList>
    </citation>
    <scope>NUCLEOTIDE SEQUENCE</scope>
    <source>
        <strain evidence="2">78183</strain>
    </source>
</reference>
<protein>
    <recommendedName>
        <fullName evidence="1">Ycf2 N-terminal domain-containing protein</fullName>
    </recommendedName>
</protein>
<sequence>MDNSSIPVQFATKYFFVRHIFHQSSHRYLNIFIPNDFPQSGAKACTNLSIFQFDPIHSFVRAIYSIADVSGTPLTEGQIFNFEKNYCQPLSDINLSDSEEELAISISIFNSNMGLITLMF</sequence>
<gene>
    <name evidence="2" type="ORF">SVIM_LOCUS148310</name>
</gene>
<proteinExistence type="predicted"/>
<evidence type="ECO:0000259" key="1">
    <source>
        <dbReference type="Pfam" id="PF05695"/>
    </source>
</evidence>
<dbReference type="EMBL" id="CAADRP010000874">
    <property type="protein sequence ID" value="VFU32992.1"/>
    <property type="molecule type" value="Genomic_DNA"/>
</dbReference>
<organism evidence="2">
    <name type="scientific">Salix viminalis</name>
    <name type="common">Common osier</name>
    <name type="synonym">Basket willow</name>
    <dbReference type="NCBI Taxonomy" id="40686"/>
    <lineage>
        <taxon>Eukaryota</taxon>
        <taxon>Viridiplantae</taxon>
        <taxon>Streptophyta</taxon>
        <taxon>Embryophyta</taxon>
        <taxon>Tracheophyta</taxon>
        <taxon>Spermatophyta</taxon>
        <taxon>Magnoliopsida</taxon>
        <taxon>eudicotyledons</taxon>
        <taxon>Gunneridae</taxon>
        <taxon>Pentapetalae</taxon>
        <taxon>rosids</taxon>
        <taxon>fabids</taxon>
        <taxon>Malpighiales</taxon>
        <taxon>Salicaceae</taxon>
        <taxon>Saliceae</taxon>
        <taxon>Salix</taxon>
    </lineage>
</organism>
<dbReference type="InterPro" id="IPR056777">
    <property type="entry name" value="Ycf2_N"/>
</dbReference>
<name>A0A6N2KYH0_SALVM</name>
<evidence type="ECO:0000313" key="2">
    <source>
        <dbReference type="EMBL" id="VFU32992.1"/>
    </source>
</evidence>
<dbReference type="Pfam" id="PF05695">
    <property type="entry name" value="Ycf2"/>
    <property type="match status" value="1"/>
</dbReference>
<feature type="domain" description="Ycf2 N-terminal" evidence="1">
    <location>
        <begin position="24"/>
        <end position="117"/>
    </location>
</feature>
<dbReference type="AlphaFoldDB" id="A0A6N2KYH0"/>